<reference evidence="1 2" key="1">
    <citation type="submission" date="2020-03" db="EMBL/GenBank/DDBJ databases">
        <title>Vagococcus sp. nov., isolated from beetles.</title>
        <authorList>
            <person name="Hyun D.-W."/>
            <person name="Bae J.-W."/>
        </authorList>
    </citation>
    <scope>NUCLEOTIDE SEQUENCE [LARGE SCALE GENOMIC DNA]</scope>
    <source>
        <strain evidence="1 2">HDW17B</strain>
    </source>
</reference>
<dbReference type="KEGG" id="vhy:G7082_05145"/>
<dbReference type="EMBL" id="CP049887">
    <property type="protein sequence ID" value="QIL47961.1"/>
    <property type="molecule type" value="Genomic_DNA"/>
</dbReference>
<protein>
    <recommendedName>
        <fullName evidence="3">DUF3221 domain-containing protein</fullName>
    </recommendedName>
</protein>
<keyword evidence="2" id="KW-1185">Reference proteome</keyword>
<evidence type="ECO:0008006" key="3">
    <source>
        <dbReference type="Google" id="ProtNLM"/>
    </source>
</evidence>
<dbReference type="AlphaFoldDB" id="A0A6G8ASB0"/>
<proteinExistence type="predicted"/>
<dbReference type="Proteomes" id="UP000501747">
    <property type="component" value="Chromosome"/>
</dbReference>
<gene>
    <name evidence="1" type="ORF">G7082_05145</name>
</gene>
<dbReference type="RefSeq" id="WP_166034126.1">
    <property type="nucleotide sequence ID" value="NZ_CP049887.1"/>
</dbReference>
<accession>A0A6G8ASB0</accession>
<sequence>MKKRHFTLAGLIILLFWLGFFIYQKNNQEDDLGNLSVGGYGSHLQYLECTVEEVKDMNIFIIAEEDSYEPETFKKGDMIKLNFALMENPIKPNTLDLSKGQRIKLTYLTMDETQKIPEVSMHYPSSIQK</sequence>
<evidence type="ECO:0000313" key="1">
    <source>
        <dbReference type="EMBL" id="QIL47961.1"/>
    </source>
</evidence>
<name>A0A6G8ASB0_9ENTE</name>
<organism evidence="1 2">
    <name type="scientific">Vagococcus hydrophili</name>
    <dbReference type="NCBI Taxonomy" id="2714947"/>
    <lineage>
        <taxon>Bacteria</taxon>
        <taxon>Bacillati</taxon>
        <taxon>Bacillota</taxon>
        <taxon>Bacilli</taxon>
        <taxon>Lactobacillales</taxon>
        <taxon>Enterococcaceae</taxon>
        <taxon>Vagococcus</taxon>
    </lineage>
</organism>
<evidence type="ECO:0000313" key="2">
    <source>
        <dbReference type="Proteomes" id="UP000501747"/>
    </source>
</evidence>